<keyword evidence="4 7" id="KW-1133">Transmembrane helix</keyword>
<evidence type="ECO:0000259" key="8">
    <source>
        <dbReference type="Pfam" id="PF01618"/>
    </source>
</evidence>
<evidence type="ECO:0000256" key="5">
    <source>
        <dbReference type="ARBA" id="ARBA00023136"/>
    </source>
</evidence>
<keyword evidence="2" id="KW-1003">Cell membrane</keyword>
<feature type="domain" description="MotA/TolQ/ExbB proton channel" evidence="8">
    <location>
        <begin position="68"/>
        <end position="187"/>
    </location>
</feature>
<organism evidence="9 10">
    <name type="scientific">Aquirhabdus parva</name>
    <dbReference type="NCBI Taxonomy" id="2283318"/>
    <lineage>
        <taxon>Bacteria</taxon>
        <taxon>Pseudomonadati</taxon>
        <taxon>Pseudomonadota</taxon>
        <taxon>Gammaproteobacteria</taxon>
        <taxon>Moraxellales</taxon>
        <taxon>Moraxellaceae</taxon>
        <taxon>Aquirhabdus</taxon>
    </lineage>
</organism>
<evidence type="ECO:0000256" key="3">
    <source>
        <dbReference type="ARBA" id="ARBA00022692"/>
    </source>
</evidence>
<evidence type="ECO:0000256" key="4">
    <source>
        <dbReference type="ARBA" id="ARBA00022989"/>
    </source>
</evidence>
<gene>
    <name evidence="9" type="ORF">HYN46_08085</name>
</gene>
<reference evidence="9 10" key="1">
    <citation type="submission" date="2018-07" db="EMBL/GenBank/DDBJ databases">
        <title>Genome sequencing of Moraxellaceae gen. HYN0046.</title>
        <authorList>
            <person name="Kim M."/>
            <person name="Yi H."/>
        </authorList>
    </citation>
    <scope>NUCLEOTIDE SEQUENCE [LARGE SCALE GENOMIC DNA]</scope>
    <source>
        <strain evidence="9 10">HYN0046</strain>
    </source>
</reference>
<keyword evidence="3 7" id="KW-0812">Transmembrane</keyword>
<proteinExistence type="inferred from homology"/>
<dbReference type="Pfam" id="PF01618">
    <property type="entry name" value="MotA_ExbB"/>
    <property type="match status" value="1"/>
</dbReference>
<dbReference type="InterPro" id="IPR050790">
    <property type="entry name" value="ExbB/TolQ_transport"/>
</dbReference>
<keyword evidence="5 7" id="KW-0472">Membrane</keyword>
<dbReference type="EMBL" id="CP031222">
    <property type="protein sequence ID" value="AXI02797.1"/>
    <property type="molecule type" value="Genomic_DNA"/>
</dbReference>
<evidence type="ECO:0000313" key="10">
    <source>
        <dbReference type="Proteomes" id="UP000253940"/>
    </source>
</evidence>
<dbReference type="PANTHER" id="PTHR30625">
    <property type="entry name" value="PROTEIN TOLQ"/>
    <property type="match status" value="1"/>
</dbReference>
<comment type="subcellular location">
    <subcellularLocation>
        <location evidence="1">Cell membrane</location>
        <topology evidence="1">Multi-pass membrane protein</topology>
    </subcellularLocation>
    <subcellularLocation>
        <location evidence="6">Membrane</location>
        <topology evidence="6">Multi-pass membrane protein</topology>
    </subcellularLocation>
</comment>
<dbReference type="PANTHER" id="PTHR30625:SF11">
    <property type="entry name" value="MOTA_TOLQ_EXBB PROTON CHANNEL DOMAIN-CONTAINING PROTEIN"/>
    <property type="match status" value="1"/>
</dbReference>
<comment type="similarity">
    <text evidence="6">Belongs to the exbB/tolQ family.</text>
</comment>
<keyword evidence="10" id="KW-1185">Reference proteome</keyword>
<evidence type="ECO:0000256" key="7">
    <source>
        <dbReference type="SAM" id="Phobius"/>
    </source>
</evidence>
<dbReference type="InterPro" id="IPR002898">
    <property type="entry name" value="MotA_ExbB_proton_chnl"/>
</dbReference>
<feature type="transmembrane region" description="Helical" evidence="7">
    <location>
        <begin position="107"/>
        <end position="130"/>
    </location>
</feature>
<evidence type="ECO:0000256" key="1">
    <source>
        <dbReference type="ARBA" id="ARBA00004651"/>
    </source>
</evidence>
<feature type="transmembrane region" description="Helical" evidence="7">
    <location>
        <begin position="150"/>
        <end position="172"/>
    </location>
</feature>
<dbReference type="GO" id="GO:0017038">
    <property type="term" value="P:protein import"/>
    <property type="evidence" value="ECO:0007669"/>
    <property type="project" value="TreeGrafter"/>
</dbReference>
<dbReference type="OrthoDB" id="4045at2"/>
<keyword evidence="6" id="KW-0653">Protein transport</keyword>
<evidence type="ECO:0000256" key="6">
    <source>
        <dbReference type="RuleBase" id="RU004057"/>
    </source>
</evidence>
<dbReference type="RefSeq" id="WP_114898907.1">
    <property type="nucleotide sequence ID" value="NZ_CP031222.1"/>
</dbReference>
<evidence type="ECO:0000256" key="2">
    <source>
        <dbReference type="ARBA" id="ARBA00022475"/>
    </source>
</evidence>
<keyword evidence="6" id="KW-0813">Transport</keyword>
<dbReference type="GO" id="GO:0005886">
    <property type="term" value="C:plasma membrane"/>
    <property type="evidence" value="ECO:0007669"/>
    <property type="project" value="UniProtKB-SubCell"/>
</dbReference>
<sequence>MWELIKAGGWLMFPLVICSIAALAIIIERGIRLQHKKVAPNGLVQSLEPKLKQGTLTTEELAALRLSSPLGDLLATGIQYSSGGLEYMTLQIQNRASTLIHRLEKHLNLLGTIGNIAPLLGLLGTVLGIIESFLAVNVGGNTDPAMLAAGISQALMSTAAGMFVAIPALIAYRYYQRKVADLAVEMEEQSGILLHLIHGVPQQASIAVVSLPTENIHHAPSHPHSADTAGSVFAQKIAPTPTAVKQSQS</sequence>
<name>A0A345P688_9GAMM</name>
<dbReference type="AlphaFoldDB" id="A0A345P688"/>
<dbReference type="Proteomes" id="UP000253940">
    <property type="component" value="Chromosome"/>
</dbReference>
<dbReference type="KEGG" id="mbah:HYN46_08085"/>
<accession>A0A345P688</accession>
<protein>
    <submittedName>
        <fullName evidence="9">MotA/TolQ/ExbB proton channel family protein</fullName>
    </submittedName>
</protein>
<evidence type="ECO:0000313" key="9">
    <source>
        <dbReference type="EMBL" id="AXI02797.1"/>
    </source>
</evidence>
<feature type="transmembrane region" description="Helical" evidence="7">
    <location>
        <begin position="7"/>
        <end position="27"/>
    </location>
</feature>